<name>A0A4R6UR91_9GAMM</name>
<evidence type="ECO:0000313" key="3">
    <source>
        <dbReference type="Proteomes" id="UP000295375"/>
    </source>
</evidence>
<accession>A0A4R6UR91</accession>
<dbReference type="EMBL" id="SNYM01000003">
    <property type="protein sequence ID" value="TDQ49780.1"/>
    <property type="molecule type" value="Genomic_DNA"/>
</dbReference>
<gene>
    <name evidence="2" type="ORF">EV696_103150</name>
</gene>
<evidence type="ECO:0008006" key="4">
    <source>
        <dbReference type="Google" id="ProtNLM"/>
    </source>
</evidence>
<dbReference type="OrthoDB" id="8588312at2"/>
<feature type="chain" id="PRO_5020420953" description="Lipoprotein" evidence="1">
    <location>
        <begin position="23"/>
        <end position="143"/>
    </location>
</feature>
<keyword evidence="1" id="KW-0732">Signal</keyword>
<protein>
    <recommendedName>
        <fullName evidence="4">Lipoprotein</fullName>
    </recommendedName>
</protein>
<dbReference type="AlphaFoldDB" id="A0A4R6UR91"/>
<evidence type="ECO:0000256" key="1">
    <source>
        <dbReference type="SAM" id="SignalP"/>
    </source>
</evidence>
<reference evidence="2 3" key="1">
    <citation type="submission" date="2019-03" db="EMBL/GenBank/DDBJ databases">
        <title>Genomic Encyclopedia of Type Strains, Phase IV (KMG-IV): sequencing the most valuable type-strain genomes for metagenomic binning, comparative biology and taxonomic classification.</title>
        <authorList>
            <person name="Goeker M."/>
        </authorList>
    </citation>
    <scope>NUCLEOTIDE SEQUENCE [LARGE SCALE GENOMIC DNA]</scope>
    <source>
        <strain evidence="2 3">DSM 103792</strain>
    </source>
</reference>
<evidence type="ECO:0000313" key="2">
    <source>
        <dbReference type="EMBL" id="TDQ49780.1"/>
    </source>
</evidence>
<feature type="signal peptide" evidence="1">
    <location>
        <begin position="1"/>
        <end position="22"/>
    </location>
</feature>
<sequence>MLRKSLSICALYCCVAIGHANANDFNGVWELVSGEYVDGSGKLVDYQTLGMKSVKLLADGHYQFISMAGDKFWAAGAGTYQVEGERYVETPRFVSYPMETATVYAFRFRRDGELWCNERWQDGRRVEYEVWRKQGATADKAKP</sequence>
<proteinExistence type="predicted"/>
<comment type="caution">
    <text evidence="2">The sequence shown here is derived from an EMBL/GenBank/DDBJ whole genome shotgun (WGS) entry which is preliminary data.</text>
</comment>
<dbReference type="Proteomes" id="UP000295375">
    <property type="component" value="Unassembled WGS sequence"/>
</dbReference>
<dbReference type="RefSeq" id="WP_133588392.1">
    <property type="nucleotide sequence ID" value="NZ_CP037953.1"/>
</dbReference>
<keyword evidence="3" id="KW-1185">Reference proteome</keyword>
<organism evidence="2 3">
    <name type="scientific">Permianibacter aggregans</name>
    <dbReference type="NCBI Taxonomy" id="1510150"/>
    <lineage>
        <taxon>Bacteria</taxon>
        <taxon>Pseudomonadati</taxon>
        <taxon>Pseudomonadota</taxon>
        <taxon>Gammaproteobacteria</taxon>
        <taxon>Pseudomonadales</taxon>
        <taxon>Pseudomonadaceae</taxon>
        <taxon>Permianibacter</taxon>
    </lineage>
</organism>